<keyword evidence="3" id="KW-1185">Reference proteome</keyword>
<protein>
    <submittedName>
        <fullName evidence="2">Uncharacterized protein</fullName>
    </submittedName>
</protein>
<evidence type="ECO:0000313" key="2">
    <source>
        <dbReference type="EMBL" id="SQD92735.1"/>
    </source>
</evidence>
<organism evidence="2 3">
    <name type="scientific">Candidatus Bipolaricaulis anaerobius</name>
    <dbReference type="NCBI Taxonomy" id="2026885"/>
    <lineage>
        <taxon>Bacteria</taxon>
        <taxon>Candidatus Bipolaricaulota</taxon>
        <taxon>Candidatus Bipolaricaulia</taxon>
        <taxon>Candidatus Bipolaricaulales</taxon>
        <taxon>Candidatus Bipolaricaulaceae</taxon>
        <taxon>Candidatus Bipolaricaulis</taxon>
    </lineage>
</organism>
<keyword evidence="1" id="KW-0812">Transmembrane</keyword>
<dbReference type="KEGG" id="bana:BARAN1_0711"/>
<accession>A0A2X3MKQ5</accession>
<feature type="transmembrane region" description="Helical" evidence="1">
    <location>
        <begin position="29"/>
        <end position="48"/>
    </location>
</feature>
<keyword evidence="1" id="KW-1133">Transmembrane helix</keyword>
<sequence>MAYALRWVAGWVFDALVRVVWFLDSLHQGVVWILVILTLGYLTLRLGARAGPRPTGTGRPSPQPRDRSELASLVAVIERAVTSPRAREELAQRLAQVAVALRVRRDAVSPRQAWDDLEAGRWPPNHALSSILHPTRRLPFPAADYPQQLAAAVDALSHYAKGGHLDGT</sequence>
<dbReference type="Pfam" id="PF23933">
    <property type="entry name" value="DUF7269"/>
    <property type="match status" value="1"/>
</dbReference>
<keyword evidence="1" id="KW-0472">Membrane</keyword>
<dbReference type="Proteomes" id="UP000249818">
    <property type="component" value="Chromosome BARAN1"/>
</dbReference>
<name>A0A2X3MKQ5_9BACT</name>
<dbReference type="EMBL" id="LS483254">
    <property type="protein sequence ID" value="SQD92735.1"/>
    <property type="molecule type" value="Genomic_DNA"/>
</dbReference>
<dbReference type="AlphaFoldDB" id="A0A2X3MKQ5"/>
<reference evidence="3" key="1">
    <citation type="submission" date="2018-05" db="EMBL/GenBank/DDBJ databases">
        <authorList>
            <person name="Hao L."/>
        </authorList>
    </citation>
    <scope>NUCLEOTIDE SEQUENCE [LARGE SCALE GENOMIC DNA]</scope>
</reference>
<proteinExistence type="predicted"/>
<dbReference type="InterPro" id="IPR055693">
    <property type="entry name" value="DUF7269"/>
</dbReference>
<evidence type="ECO:0000313" key="3">
    <source>
        <dbReference type="Proteomes" id="UP000249818"/>
    </source>
</evidence>
<evidence type="ECO:0000256" key="1">
    <source>
        <dbReference type="SAM" id="Phobius"/>
    </source>
</evidence>
<gene>
    <name evidence="2" type="ORF">BARAN1_0711</name>
</gene>